<sequence length="180" mass="18504">MRVTPSGVTARPRRAGTAARPGGEKGAHRARSLGAAWLWSPAAPSPRAAPRARSLLPSFSSPLSLLPPSRSFPPLAPSLLPPSLPPRSELRLKPSAPRRPPPPVRSVESTRPQPSPAVEGRAAGQVAWCLGLSVPGADRCPPGVRPQRLATAPAGAEAAAAAVPMTGSPQGSRNTLHAKP</sequence>
<proteinExistence type="predicted"/>
<organism evidence="2 3">
    <name type="scientific">Delphinapterus leucas</name>
    <name type="common">Beluga whale</name>
    <dbReference type="NCBI Taxonomy" id="9749"/>
    <lineage>
        <taxon>Eukaryota</taxon>
        <taxon>Metazoa</taxon>
        <taxon>Chordata</taxon>
        <taxon>Craniata</taxon>
        <taxon>Vertebrata</taxon>
        <taxon>Euteleostomi</taxon>
        <taxon>Mammalia</taxon>
        <taxon>Eutheria</taxon>
        <taxon>Laurasiatheria</taxon>
        <taxon>Artiodactyla</taxon>
        <taxon>Whippomorpha</taxon>
        <taxon>Cetacea</taxon>
        <taxon>Odontoceti</taxon>
        <taxon>Monodontidae</taxon>
        <taxon>Delphinapterus</taxon>
    </lineage>
</organism>
<feature type="region of interest" description="Disordered" evidence="1">
    <location>
        <begin position="137"/>
        <end position="180"/>
    </location>
</feature>
<feature type="compositionally biased region" description="Low complexity" evidence="1">
    <location>
        <begin position="150"/>
        <end position="162"/>
    </location>
</feature>
<name>A0A7F8K8D7_DELLE</name>
<dbReference type="Proteomes" id="UP000248483">
    <property type="component" value="Unplaced"/>
</dbReference>
<gene>
    <name evidence="3" type="primary">LOC115802452</name>
</gene>
<feature type="region of interest" description="Disordered" evidence="1">
    <location>
        <begin position="41"/>
        <end position="60"/>
    </location>
</feature>
<protein>
    <submittedName>
        <fullName evidence="3">Wiskott-Aldrich syndrome protein homolog 1-like</fullName>
    </submittedName>
</protein>
<feature type="region of interest" description="Disordered" evidence="1">
    <location>
        <begin position="66"/>
        <end position="121"/>
    </location>
</feature>
<dbReference type="InParanoid" id="A0A7F8K8D7"/>
<reference evidence="3" key="1">
    <citation type="submission" date="2025-08" db="UniProtKB">
        <authorList>
            <consortium name="RefSeq"/>
        </authorList>
    </citation>
    <scope>IDENTIFICATION</scope>
    <source>
        <tissue evidence="3">Blood</tissue>
    </source>
</reference>
<feature type="compositionally biased region" description="Pro residues" evidence="1">
    <location>
        <begin position="70"/>
        <end position="85"/>
    </location>
</feature>
<keyword evidence="2" id="KW-1185">Reference proteome</keyword>
<evidence type="ECO:0000256" key="1">
    <source>
        <dbReference type="SAM" id="MobiDB-lite"/>
    </source>
</evidence>
<evidence type="ECO:0000313" key="3">
    <source>
        <dbReference type="RefSeq" id="XP_030616860.1"/>
    </source>
</evidence>
<accession>A0A7F8K8D7</accession>
<dbReference type="KEGG" id="dle:115802452"/>
<dbReference type="GeneID" id="115802452"/>
<feature type="compositionally biased region" description="Polar residues" evidence="1">
    <location>
        <begin position="167"/>
        <end position="180"/>
    </location>
</feature>
<dbReference type="AlphaFoldDB" id="A0A7F8K8D7"/>
<evidence type="ECO:0000313" key="2">
    <source>
        <dbReference type="Proteomes" id="UP000248483"/>
    </source>
</evidence>
<feature type="region of interest" description="Disordered" evidence="1">
    <location>
        <begin position="1"/>
        <end position="30"/>
    </location>
</feature>
<dbReference type="RefSeq" id="XP_030616860.1">
    <property type="nucleotide sequence ID" value="XM_030761000.1"/>
</dbReference>
<feature type="compositionally biased region" description="Low complexity" evidence="1">
    <location>
        <begin position="7"/>
        <end position="21"/>
    </location>
</feature>